<proteinExistence type="predicted"/>
<gene>
    <name evidence="1" type="ORF">L6164_008859</name>
</gene>
<name>A0ACB9PIA6_BAUVA</name>
<evidence type="ECO:0000313" key="2">
    <source>
        <dbReference type="Proteomes" id="UP000828941"/>
    </source>
</evidence>
<keyword evidence="2" id="KW-1185">Reference proteome</keyword>
<reference evidence="1 2" key="1">
    <citation type="journal article" date="2022" name="DNA Res.">
        <title>Chromosomal-level genome assembly of the orchid tree Bauhinia variegata (Leguminosae; Cercidoideae) supports the allotetraploid origin hypothesis of Bauhinia.</title>
        <authorList>
            <person name="Zhong Y."/>
            <person name="Chen Y."/>
            <person name="Zheng D."/>
            <person name="Pang J."/>
            <person name="Liu Y."/>
            <person name="Luo S."/>
            <person name="Meng S."/>
            <person name="Qian L."/>
            <person name="Wei D."/>
            <person name="Dai S."/>
            <person name="Zhou R."/>
        </authorList>
    </citation>
    <scope>NUCLEOTIDE SEQUENCE [LARGE SCALE GENOMIC DNA]</scope>
    <source>
        <strain evidence="1">BV-YZ2020</strain>
    </source>
</reference>
<accession>A0ACB9PIA6</accession>
<sequence length="362" mass="40331">MGLNADSLTVDAIWKEIELSESYLVCSIYGEAASLASSVLKRLRDDGKEIAFPNEEEANQVYYDMLESAGMVLVQSLKELGRTSEIVNQLRVCFLSATAVPAQVLLTGVCFHVADGSLTGIREFLEEFLSGWSLVGEQYCAVVMEANSACEIRRDRKFVMEVDQYLEVVEIYSVTLLAKALNDVDLAISWVEKASLPEEKRQGLLRRLHSMYSLQTSELSQSSFQHLPANNNGAYSLKELNAREGSAKALKGEQKNKKFSLKEAVLRLSERMESCFWCFGTINLKFGTTRFSISSGRILLGCLILLIYYIATKKLATIKRIVRGQATAVKKALVDFWQLAFSYQVNPLAAVQPLSAVTREGQ</sequence>
<protein>
    <submittedName>
        <fullName evidence="1">Uncharacterized protein</fullName>
    </submittedName>
</protein>
<organism evidence="1 2">
    <name type="scientific">Bauhinia variegata</name>
    <name type="common">Purple orchid tree</name>
    <name type="synonym">Phanera variegata</name>
    <dbReference type="NCBI Taxonomy" id="167791"/>
    <lineage>
        <taxon>Eukaryota</taxon>
        <taxon>Viridiplantae</taxon>
        <taxon>Streptophyta</taxon>
        <taxon>Embryophyta</taxon>
        <taxon>Tracheophyta</taxon>
        <taxon>Spermatophyta</taxon>
        <taxon>Magnoliopsida</taxon>
        <taxon>eudicotyledons</taxon>
        <taxon>Gunneridae</taxon>
        <taxon>Pentapetalae</taxon>
        <taxon>rosids</taxon>
        <taxon>fabids</taxon>
        <taxon>Fabales</taxon>
        <taxon>Fabaceae</taxon>
        <taxon>Cercidoideae</taxon>
        <taxon>Cercideae</taxon>
        <taxon>Bauhiniinae</taxon>
        <taxon>Bauhinia</taxon>
    </lineage>
</organism>
<dbReference type="Proteomes" id="UP000828941">
    <property type="component" value="Chromosome 4"/>
</dbReference>
<comment type="caution">
    <text evidence="1">The sequence shown here is derived from an EMBL/GenBank/DDBJ whole genome shotgun (WGS) entry which is preliminary data.</text>
</comment>
<dbReference type="EMBL" id="CM039429">
    <property type="protein sequence ID" value="KAI4348098.1"/>
    <property type="molecule type" value="Genomic_DNA"/>
</dbReference>
<evidence type="ECO:0000313" key="1">
    <source>
        <dbReference type="EMBL" id="KAI4348098.1"/>
    </source>
</evidence>